<gene>
    <name evidence="1" type="ORF">PILCRDRAFT_7902</name>
</gene>
<evidence type="ECO:0008006" key="3">
    <source>
        <dbReference type="Google" id="ProtNLM"/>
    </source>
</evidence>
<reference evidence="2" key="2">
    <citation type="submission" date="2015-01" db="EMBL/GenBank/DDBJ databases">
        <title>Evolutionary Origins and Diversification of the Mycorrhizal Mutualists.</title>
        <authorList>
            <consortium name="DOE Joint Genome Institute"/>
            <consortium name="Mycorrhizal Genomics Consortium"/>
            <person name="Kohler A."/>
            <person name="Kuo A."/>
            <person name="Nagy L.G."/>
            <person name="Floudas D."/>
            <person name="Copeland A."/>
            <person name="Barry K.W."/>
            <person name="Cichocki N."/>
            <person name="Veneault-Fourrey C."/>
            <person name="LaButti K."/>
            <person name="Lindquist E.A."/>
            <person name="Lipzen A."/>
            <person name="Lundell T."/>
            <person name="Morin E."/>
            <person name="Murat C."/>
            <person name="Riley R."/>
            <person name="Ohm R."/>
            <person name="Sun H."/>
            <person name="Tunlid A."/>
            <person name="Henrissat B."/>
            <person name="Grigoriev I.V."/>
            <person name="Hibbett D.S."/>
            <person name="Martin F."/>
        </authorList>
    </citation>
    <scope>NUCLEOTIDE SEQUENCE [LARGE SCALE GENOMIC DNA]</scope>
    <source>
        <strain evidence="2">F 1598</strain>
    </source>
</reference>
<proteinExistence type="predicted"/>
<dbReference type="OrthoDB" id="3199068at2759"/>
<dbReference type="EMBL" id="KN832994">
    <property type="protein sequence ID" value="KIM82520.1"/>
    <property type="molecule type" value="Genomic_DNA"/>
</dbReference>
<dbReference type="HOGENOM" id="CLU_047592_2_1_1"/>
<reference evidence="1 2" key="1">
    <citation type="submission" date="2014-04" db="EMBL/GenBank/DDBJ databases">
        <authorList>
            <consortium name="DOE Joint Genome Institute"/>
            <person name="Kuo A."/>
            <person name="Tarkka M."/>
            <person name="Buscot F."/>
            <person name="Kohler A."/>
            <person name="Nagy L.G."/>
            <person name="Floudas D."/>
            <person name="Copeland A."/>
            <person name="Barry K.W."/>
            <person name="Cichocki N."/>
            <person name="Veneault-Fourrey C."/>
            <person name="LaButti K."/>
            <person name="Lindquist E.A."/>
            <person name="Lipzen A."/>
            <person name="Lundell T."/>
            <person name="Morin E."/>
            <person name="Murat C."/>
            <person name="Sun H."/>
            <person name="Tunlid A."/>
            <person name="Henrissat B."/>
            <person name="Grigoriev I.V."/>
            <person name="Hibbett D.S."/>
            <person name="Martin F."/>
            <person name="Nordberg H.P."/>
            <person name="Cantor M.N."/>
            <person name="Hua S.X."/>
        </authorList>
    </citation>
    <scope>NUCLEOTIDE SEQUENCE [LARGE SCALE GENOMIC DNA]</scope>
    <source>
        <strain evidence="1 2">F 1598</strain>
    </source>
</reference>
<organism evidence="1 2">
    <name type="scientific">Piloderma croceum (strain F 1598)</name>
    <dbReference type="NCBI Taxonomy" id="765440"/>
    <lineage>
        <taxon>Eukaryota</taxon>
        <taxon>Fungi</taxon>
        <taxon>Dikarya</taxon>
        <taxon>Basidiomycota</taxon>
        <taxon>Agaricomycotina</taxon>
        <taxon>Agaricomycetes</taxon>
        <taxon>Agaricomycetidae</taxon>
        <taxon>Atheliales</taxon>
        <taxon>Atheliaceae</taxon>
        <taxon>Piloderma</taxon>
    </lineage>
</organism>
<name>A0A0C3FCT6_PILCF</name>
<evidence type="ECO:0000313" key="1">
    <source>
        <dbReference type="EMBL" id="KIM82520.1"/>
    </source>
</evidence>
<dbReference type="InParanoid" id="A0A0C3FCT6"/>
<evidence type="ECO:0000313" key="2">
    <source>
        <dbReference type="Proteomes" id="UP000054166"/>
    </source>
</evidence>
<sequence length="271" mass="32031">MAVREEGAINFKNNRHLHSYRNTNRLSSINLPPNINMDFKPAVRHDEFYMESVIFLVEDTLFKVPRFPFERNGIFTTVFSLPAGEKNDVDGRSDDHPFRLDAISRIDFQIFLRVVYPRDTVPRYPPMTTEEWVSVLKLSTMWDFRETRKLAIRELSKKGMMDLTMKVMLAREYKVSNWLIEGYEALIKREETISDAEAEQLGLLTVVRLFRIREESITRIPRRRINTFGDAWNSVEHYEESGPFNRADCHCEEDIRKEFLEELKDVEEVAE</sequence>
<dbReference type="Proteomes" id="UP000054166">
    <property type="component" value="Unassembled WGS sequence"/>
</dbReference>
<dbReference type="AlphaFoldDB" id="A0A0C3FCT6"/>
<accession>A0A0C3FCT6</accession>
<keyword evidence="2" id="KW-1185">Reference proteome</keyword>
<protein>
    <recommendedName>
        <fullName evidence="3">BTB domain-containing protein</fullName>
    </recommendedName>
</protein>
<dbReference type="STRING" id="765440.A0A0C3FCT6"/>